<accession>A0A120FPL3</accession>
<dbReference type="Proteomes" id="UP000068164">
    <property type="component" value="Unassembled WGS sequence"/>
</dbReference>
<gene>
    <name evidence="1" type="ORF">AS026_31380</name>
</gene>
<keyword evidence="2" id="KW-1185">Reference proteome</keyword>
<sequence>MAPGALPGTLRTLHNEPPAATVVAEPIDDAGGNGPTAQASRFLPDEIVGKLVAAGARCDP</sequence>
<dbReference type="AlphaFoldDB" id="A0A120FPL3"/>
<proteinExistence type="predicted"/>
<dbReference type="EMBL" id="LNCD01000031">
    <property type="protein sequence ID" value="KWV57140.1"/>
    <property type="molecule type" value="Genomic_DNA"/>
</dbReference>
<organism evidence="1 2">
    <name type="scientific">Rhizobium altiplani</name>
    <dbReference type="NCBI Taxonomy" id="1864509"/>
    <lineage>
        <taxon>Bacteria</taxon>
        <taxon>Pseudomonadati</taxon>
        <taxon>Pseudomonadota</taxon>
        <taxon>Alphaproteobacteria</taxon>
        <taxon>Hyphomicrobiales</taxon>
        <taxon>Rhizobiaceae</taxon>
        <taxon>Rhizobium/Agrobacterium group</taxon>
        <taxon>Rhizobium</taxon>
    </lineage>
</organism>
<reference evidence="1 2" key="1">
    <citation type="submission" date="2015-11" db="EMBL/GenBank/DDBJ databases">
        <title>Draft Genome Sequence of the Strain BR 10423 (Rhizobium sp.) isolated from nodules of Mimosa pudica.</title>
        <authorList>
            <person name="Barauna A.C."/>
            <person name="Zilli J.E."/>
            <person name="Simoes-Araujo J.L."/>
            <person name="Reis V.M."/>
            <person name="James E.K."/>
            <person name="Reis F.B.Jr."/>
            <person name="Rouws L.F."/>
            <person name="Passos S.R."/>
            <person name="Gois S.R."/>
        </authorList>
    </citation>
    <scope>NUCLEOTIDE SEQUENCE [LARGE SCALE GENOMIC DNA]</scope>
    <source>
        <strain evidence="1 2">BR10423</strain>
    </source>
</reference>
<comment type="caution">
    <text evidence="1">The sequence shown here is derived from an EMBL/GenBank/DDBJ whole genome shotgun (WGS) entry which is preliminary data.</text>
</comment>
<name>A0A120FPL3_9HYPH</name>
<evidence type="ECO:0000313" key="2">
    <source>
        <dbReference type="Proteomes" id="UP000068164"/>
    </source>
</evidence>
<evidence type="ECO:0000313" key="1">
    <source>
        <dbReference type="EMBL" id="KWV57140.1"/>
    </source>
</evidence>
<protein>
    <submittedName>
        <fullName evidence="1">Uncharacterized protein</fullName>
    </submittedName>
</protein>